<comment type="caution">
    <text evidence="1">The sequence shown here is derived from an EMBL/GenBank/DDBJ whole genome shotgun (WGS) entry which is preliminary data.</text>
</comment>
<gene>
    <name evidence="1" type="ORF">TNIN_234781</name>
</gene>
<proteinExistence type="predicted"/>
<sequence length="91" mass="10584">MPSTSHSVQLQPHLPTLPILDRWYQRKNVNMILVTCRLDLLVLMRRGGSRSGLFALLQNTEKQLLSTSKTTEAFGKKSSNRQRYFFFKKKT</sequence>
<dbReference type="EMBL" id="BMAV01017410">
    <property type="protein sequence ID" value="GFY69036.1"/>
    <property type="molecule type" value="Genomic_DNA"/>
</dbReference>
<accession>A0A8X7CJ31</accession>
<dbReference type="OrthoDB" id="8300241at2759"/>
<protein>
    <submittedName>
        <fullName evidence="1">Uncharacterized protein</fullName>
    </submittedName>
</protein>
<dbReference type="AlphaFoldDB" id="A0A8X7CJ31"/>
<name>A0A8X7CJ31_9ARAC</name>
<evidence type="ECO:0000313" key="2">
    <source>
        <dbReference type="Proteomes" id="UP000886998"/>
    </source>
</evidence>
<dbReference type="Proteomes" id="UP000886998">
    <property type="component" value="Unassembled WGS sequence"/>
</dbReference>
<organism evidence="1 2">
    <name type="scientific">Trichonephila inaurata madagascariensis</name>
    <dbReference type="NCBI Taxonomy" id="2747483"/>
    <lineage>
        <taxon>Eukaryota</taxon>
        <taxon>Metazoa</taxon>
        <taxon>Ecdysozoa</taxon>
        <taxon>Arthropoda</taxon>
        <taxon>Chelicerata</taxon>
        <taxon>Arachnida</taxon>
        <taxon>Araneae</taxon>
        <taxon>Araneomorphae</taxon>
        <taxon>Entelegynae</taxon>
        <taxon>Araneoidea</taxon>
        <taxon>Nephilidae</taxon>
        <taxon>Trichonephila</taxon>
        <taxon>Trichonephila inaurata</taxon>
    </lineage>
</organism>
<keyword evidence="2" id="KW-1185">Reference proteome</keyword>
<reference evidence="1" key="1">
    <citation type="submission" date="2020-08" db="EMBL/GenBank/DDBJ databases">
        <title>Multicomponent nature underlies the extraordinary mechanical properties of spider dragline silk.</title>
        <authorList>
            <person name="Kono N."/>
            <person name="Nakamura H."/>
            <person name="Mori M."/>
            <person name="Yoshida Y."/>
            <person name="Ohtoshi R."/>
            <person name="Malay A.D."/>
            <person name="Moran D.A.P."/>
            <person name="Tomita M."/>
            <person name="Numata K."/>
            <person name="Arakawa K."/>
        </authorList>
    </citation>
    <scope>NUCLEOTIDE SEQUENCE</scope>
</reference>
<evidence type="ECO:0000313" key="1">
    <source>
        <dbReference type="EMBL" id="GFY69036.1"/>
    </source>
</evidence>